<reference evidence="10" key="2">
    <citation type="submission" date="2023-06" db="EMBL/GenBank/DDBJ databases">
        <authorList>
            <consortium name="Lawrence Berkeley National Laboratory"/>
            <person name="Haridas S."/>
            <person name="Hensen N."/>
            <person name="Bonometti L."/>
            <person name="Westerberg I."/>
            <person name="Brannstrom I.O."/>
            <person name="Guillou S."/>
            <person name="Cros-Aarteil S."/>
            <person name="Calhoun S."/>
            <person name="Kuo A."/>
            <person name="Mondo S."/>
            <person name="Pangilinan J."/>
            <person name="Riley R."/>
            <person name="Labutti K."/>
            <person name="Andreopoulos B."/>
            <person name="Lipzen A."/>
            <person name="Chen C."/>
            <person name="Yanf M."/>
            <person name="Daum C."/>
            <person name="Ng V."/>
            <person name="Clum A."/>
            <person name="Steindorff A."/>
            <person name="Ohm R."/>
            <person name="Martin F."/>
            <person name="Silar P."/>
            <person name="Natvig D."/>
            <person name="Lalanne C."/>
            <person name="Gautier V."/>
            <person name="Ament-Velasquez S.L."/>
            <person name="Kruys A."/>
            <person name="Hutchinson M.I."/>
            <person name="Powell A.J."/>
            <person name="Barry K."/>
            <person name="Miller A.N."/>
            <person name="Grigoriev I.V."/>
            <person name="Debuchy R."/>
            <person name="Gladieux P."/>
            <person name="Thoren M.H."/>
            <person name="Johannesson H."/>
        </authorList>
    </citation>
    <scope>NUCLEOTIDE SEQUENCE</scope>
    <source>
        <strain evidence="10">CBS 314.62</strain>
    </source>
</reference>
<dbReference type="Gene3D" id="3.40.390.10">
    <property type="entry name" value="Collagenase (Catalytic Domain)"/>
    <property type="match status" value="1"/>
</dbReference>
<dbReference type="Proteomes" id="UP001270362">
    <property type="component" value="Unassembled WGS sequence"/>
</dbReference>
<dbReference type="GO" id="GO:0004222">
    <property type="term" value="F:metalloendopeptidase activity"/>
    <property type="evidence" value="ECO:0007669"/>
    <property type="project" value="InterPro"/>
</dbReference>
<evidence type="ECO:0000256" key="4">
    <source>
        <dbReference type="ARBA" id="ARBA00022723"/>
    </source>
</evidence>
<comment type="cofactor">
    <cofactor evidence="1">
        <name>Zn(2+)</name>
        <dbReference type="ChEBI" id="CHEBI:29105"/>
    </cofactor>
</comment>
<dbReference type="InterPro" id="IPR000718">
    <property type="entry name" value="Peptidase_M13"/>
</dbReference>
<comment type="similarity">
    <text evidence="2">Belongs to the peptidase M13 family.</text>
</comment>
<evidence type="ECO:0000313" key="10">
    <source>
        <dbReference type="EMBL" id="KAK3694440.1"/>
    </source>
</evidence>
<evidence type="ECO:0000259" key="8">
    <source>
        <dbReference type="Pfam" id="PF01431"/>
    </source>
</evidence>
<gene>
    <name evidence="10" type="ORF">B0T22DRAFT_477190</name>
</gene>
<keyword evidence="7" id="KW-0482">Metalloprotease</keyword>
<evidence type="ECO:0000256" key="6">
    <source>
        <dbReference type="ARBA" id="ARBA00022833"/>
    </source>
</evidence>
<dbReference type="GO" id="GO:0046872">
    <property type="term" value="F:metal ion binding"/>
    <property type="evidence" value="ECO:0007669"/>
    <property type="project" value="UniProtKB-KW"/>
</dbReference>
<evidence type="ECO:0000256" key="2">
    <source>
        <dbReference type="ARBA" id="ARBA00007357"/>
    </source>
</evidence>
<dbReference type="PRINTS" id="PR00786">
    <property type="entry name" value="NEPRILYSIN"/>
</dbReference>
<dbReference type="GO" id="GO:0005886">
    <property type="term" value="C:plasma membrane"/>
    <property type="evidence" value="ECO:0007669"/>
    <property type="project" value="TreeGrafter"/>
</dbReference>
<proteinExistence type="inferred from homology"/>
<evidence type="ECO:0000256" key="1">
    <source>
        <dbReference type="ARBA" id="ARBA00001947"/>
    </source>
</evidence>
<keyword evidence="3" id="KW-0645">Protease</keyword>
<dbReference type="SUPFAM" id="SSF55486">
    <property type="entry name" value="Metalloproteases ('zincins'), catalytic domain"/>
    <property type="match status" value="1"/>
</dbReference>
<dbReference type="InterPro" id="IPR042089">
    <property type="entry name" value="Peptidase_M13_dom_2"/>
</dbReference>
<dbReference type="InterPro" id="IPR008753">
    <property type="entry name" value="Peptidase_M13_N"/>
</dbReference>
<dbReference type="Pfam" id="PF01431">
    <property type="entry name" value="Peptidase_M13"/>
    <property type="match status" value="1"/>
</dbReference>
<evidence type="ECO:0000256" key="7">
    <source>
        <dbReference type="ARBA" id="ARBA00023049"/>
    </source>
</evidence>
<reference evidence="10" key="1">
    <citation type="journal article" date="2023" name="Mol. Phylogenet. Evol.">
        <title>Genome-scale phylogeny and comparative genomics of the fungal order Sordariales.</title>
        <authorList>
            <person name="Hensen N."/>
            <person name="Bonometti L."/>
            <person name="Westerberg I."/>
            <person name="Brannstrom I.O."/>
            <person name="Guillou S."/>
            <person name="Cros-Aarteil S."/>
            <person name="Calhoun S."/>
            <person name="Haridas S."/>
            <person name="Kuo A."/>
            <person name="Mondo S."/>
            <person name="Pangilinan J."/>
            <person name="Riley R."/>
            <person name="LaButti K."/>
            <person name="Andreopoulos B."/>
            <person name="Lipzen A."/>
            <person name="Chen C."/>
            <person name="Yan M."/>
            <person name="Daum C."/>
            <person name="Ng V."/>
            <person name="Clum A."/>
            <person name="Steindorff A."/>
            <person name="Ohm R.A."/>
            <person name="Martin F."/>
            <person name="Silar P."/>
            <person name="Natvig D.O."/>
            <person name="Lalanne C."/>
            <person name="Gautier V."/>
            <person name="Ament-Velasquez S.L."/>
            <person name="Kruys A."/>
            <person name="Hutchinson M.I."/>
            <person name="Powell A.J."/>
            <person name="Barry K."/>
            <person name="Miller A.N."/>
            <person name="Grigoriev I.V."/>
            <person name="Debuchy R."/>
            <person name="Gladieux P."/>
            <person name="Hiltunen Thoren M."/>
            <person name="Johannesson H."/>
        </authorList>
    </citation>
    <scope>NUCLEOTIDE SEQUENCE</scope>
    <source>
        <strain evidence="10">CBS 314.62</strain>
    </source>
</reference>
<organism evidence="10 11">
    <name type="scientific">Podospora appendiculata</name>
    <dbReference type="NCBI Taxonomy" id="314037"/>
    <lineage>
        <taxon>Eukaryota</taxon>
        <taxon>Fungi</taxon>
        <taxon>Dikarya</taxon>
        <taxon>Ascomycota</taxon>
        <taxon>Pezizomycotina</taxon>
        <taxon>Sordariomycetes</taxon>
        <taxon>Sordariomycetidae</taxon>
        <taxon>Sordariales</taxon>
        <taxon>Podosporaceae</taxon>
        <taxon>Podospora</taxon>
    </lineage>
</organism>
<dbReference type="AlphaFoldDB" id="A0AAE0XJI5"/>
<evidence type="ECO:0000313" key="11">
    <source>
        <dbReference type="Proteomes" id="UP001270362"/>
    </source>
</evidence>
<keyword evidence="4" id="KW-0479">Metal-binding</keyword>
<dbReference type="GO" id="GO:0016485">
    <property type="term" value="P:protein processing"/>
    <property type="evidence" value="ECO:0007669"/>
    <property type="project" value="TreeGrafter"/>
</dbReference>
<dbReference type="CDD" id="cd08662">
    <property type="entry name" value="M13"/>
    <property type="match status" value="1"/>
</dbReference>
<keyword evidence="11" id="KW-1185">Reference proteome</keyword>
<dbReference type="PROSITE" id="PS51885">
    <property type="entry name" value="NEPRILYSIN"/>
    <property type="match status" value="1"/>
</dbReference>
<comment type="caution">
    <text evidence="10">The sequence shown here is derived from an EMBL/GenBank/DDBJ whole genome shotgun (WGS) entry which is preliminary data.</text>
</comment>
<dbReference type="PANTHER" id="PTHR11733">
    <property type="entry name" value="ZINC METALLOPROTEASE FAMILY M13 NEPRILYSIN-RELATED"/>
    <property type="match status" value="1"/>
</dbReference>
<dbReference type="Pfam" id="PF05649">
    <property type="entry name" value="Peptidase_M13_N"/>
    <property type="match status" value="1"/>
</dbReference>
<evidence type="ECO:0000256" key="5">
    <source>
        <dbReference type="ARBA" id="ARBA00022801"/>
    </source>
</evidence>
<dbReference type="InterPro" id="IPR024079">
    <property type="entry name" value="MetalloPept_cat_dom_sf"/>
</dbReference>
<accession>A0AAE0XJI5</accession>
<feature type="domain" description="Peptidase M13 C-terminal" evidence="8">
    <location>
        <begin position="425"/>
        <end position="613"/>
    </location>
</feature>
<dbReference type="PANTHER" id="PTHR11733:SF167">
    <property type="entry name" value="FI17812P1-RELATED"/>
    <property type="match status" value="1"/>
</dbReference>
<dbReference type="Gene3D" id="1.10.1380.10">
    <property type="entry name" value="Neutral endopeptidase , domain2"/>
    <property type="match status" value="2"/>
</dbReference>
<dbReference type="EMBL" id="JAULSO010000001">
    <property type="protein sequence ID" value="KAK3694440.1"/>
    <property type="molecule type" value="Genomic_DNA"/>
</dbReference>
<dbReference type="InterPro" id="IPR018497">
    <property type="entry name" value="Peptidase_M13_C"/>
</dbReference>
<name>A0AAE0XJI5_9PEZI</name>
<evidence type="ECO:0000256" key="3">
    <source>
        <dbReference type="ARBA" id="ARBA00022670"/>
    </source>
</evidence>
<feature type="domain" description="Peptidase M13 N-terminal" evidence="9">
    <location>
        <begin position="22"/>
        <end position="324"/>
    </location>
</feature>
<keyword evidence="6" id="KW-0862">Zinc</keyword>
<evidence type="ECO:0000259" key="9">
    <source>
        <dbReference type="Pfam" id="PF05649"/>
    </source>
</evidence>
<keyword evidence="5" id="KW-0378">Hydrolase</keyword>
<protein>
    <submittedName>
        <fullName evidence="10">Uncharacterized protein</fullName>
    </submittedName>
</protein>
<sequence>MAADESAMICYGFKEQYDEGIQGIQILEERNYRIMRTILEKDYQGASNYTAVQARRHLGKRQVSVDEQNFRLIKTSYDSCMDIESITQAGVTPLVSLLDDLNTIWPFTGGNLTSPATGDEDWASFSKAVLFLEKIDVHTVAKIYTGRDLVEPNNTVISIEPTKFSLDSYGEKDTVGNCTAAIAQALLGVGLPGNFTQDEATSIASGIAGLEASLTQQRLALLQRLQQGQAPGLEDGLELNPDGSISIAFEKVANSAPGLGLDTVVKGLVPSDYQLLNVTLSQATPGLFANTSAIISDTPKSVLQSWLAWRVIAARASIVESDSLAAWKKIGVHEVKVLATQKVKNMKRYIAYPSSPALDIKSPESLAKFYAGRNASADYFATTMSFHRWDVARKFGQLGKPINGEELDDGSTVMTVGANFEQLGNNIHIMAGIMELPSFSYDLPSYANFGGMGAVLGHEMVHGFDNTGRNFNPDGALATWWDNSTIKEFESRNECFVKQYSSYTIEGPHGLANVSGTLTLGENIADAGGLRAAYDTWKKLRADGKSNDWTIPGLEDFTPEQLFFILYGNMWCSSETPAQVDLANAHSPGPIRLVGGVDNSAAFGEAFSCPSKKPTCELW</sequence>